<protein>
    <submittedName>
        <fullName evidence="1">Uncharacterized protein</fullName>
    </submittedName>
</protein>
<gene>
    <name evidence="1" type="ORF">EV192_109378</name>
</gene>
<dbReference type="InterPro" id="IPR046202">
    <property type="entry name" value="DUF6235"/>
</dbReference>
<proteinExistence type="predicted"/>
<dbReference type="EMBL" id="SLWS01000009">
    <property type="protein sequence ID" value="TCO54397.1"/>
    <property type="molecule type" value="Genomic_DNA"/>
</dbReference>
<keyword evidence="2" id="KW-1185">Reference proteome</keyword>
<dbReference type="Proteomes" id="UP000295680">
    <property type="component" value="Unassembled WGS sequence"/>
</dbReference>
<accession>A0A4R2J858</accession>
<evidence type="ECO:0000313" key="1">
    <source>
        <dbReference type="EMBL" id="TCO54397.1"/>
    </source>
</evidence>
<dbReference type="OrthoDB" id="3625242at2"/>
<name>A0A4R2J858_9PSEU</name>
<dbReference type="AlphaFoldDB" id="A0A4R2J858"/>
<dbReference type="RefSeq" id="WP_132123358.1">
    <property type="nucleotide sequence ID" value="NZ_SLWS01000009.1"/>
</dbReference>
<organism evidence="1 2">
    <name type="scientific">Actinocrispum wychmicini</name>
    <dbReference type="NCBI Taxonomy" id="1213861"/>
    <lineage>
        <taxon>Bacteria</taxon>
        <taxon>Bacillati</taxon>
        <taxon>Actinomycetota</taxon>
        <taxon>Actinomycetes</taxon>
        <taxon>Pseudonocardiales</taxon>
        <taxon>Pseudonocardiaceae</taxon>
        <taxon>Actinocrispum</taxon>
    </lineage>
</organism>
<sequence>MFEMMDNFECPAGPLSGRRNQLNTGLDVLDEWSETAPQAARNLVYRALFAVTDGTLFRSYLTMSHRERPEELAICLRDNLVVTISRTQPGFFDIAYIGSPDQAPGIRQSRD</sequence>
<comment type="caution">
    <text evidence="1">The sequence shown here is derived from an EMBL/GenBank/DDBJ whole genome shotgun (WGS) entry which is preliminary data.</text>
</comment>
<reference evidence="1 2" key="1">
    <citation type="submission" date="2019-03" db="EMBL/GenBank/DDBJ databases">
        <title>Genomic Encyclopedia of Type Strains, Phase IV (KMG-IV): sequencing the most valuable type-strain genomes for metagenomic binning, comparative biology and taxonomic classification.</title>
        <authorList>
            <person name="Goeker M."/>
        </authorList>
    </citation>
    <scope>NUCLEOTIDE SEQUENCE [LARGE SCALE GENOMIC DNA]</scope>
    <source>
        <strain evidence="1 2">DSM 45934</strain>
    </source>
</reference>
<dbReference type="Pfam" id="PF19748">
    <property type="entry name" value="DUF6235"/>
    <property type="match status" value="1"/>
</dbReference>
<evidence type="ECO:0000313" key="2">
    <source>
        <dbReference type="Proteomes" id="UP000295680"/>
    </source>
</evidence>